<organism evidence="2 3">
    <name type="scientific">Auricularia subglabra (strain TFB-10046 / SS5)</name>
    <name type="common">White-rot fungus</name>
    <name type="synonym">Auricularia delicata (strain TFB10046)</name>
    <dbReference type="NCBI Taxonomy" id="717982"/>
    <lineage>
        <taxon>Eukaryota</taxon>
        <taxon>Fungi</taxon>
        <taxon>Dikarya</taxon>
        <taxon>Basidiomycota</taxon>
        <taxon>Agaricomycotina</taxon>
        <taxon>Agaricomycetes</taxon>
        <taxon>Auriculariales</taxon>
        <taxon>Auriculariaceae</taxon>
        <taxon>Auricularia</taxon>
    </lineage>
</organism>
<dbReference type="Proteomes" id="UP000006514">
    <property type="component" value="Unassembled WGS sequence"/>
</dbReference>
<name>J0D1E2_AURST</name>
<protein>
    <submittedName>
        <fullName evidence="2">Uncharacterized protein</fullName>
    </submittedName>
</protein>
<reference evidence="3" key="1">
    <citation type="journal article" date="2012" name="Science">
        <title>The Paleozoic origin of enzymatic lignin decomposition reconstructed from 31 fungal genomes.</title>
        <authorList>
            <person name="Floudas D."/>
            <person name="Binder M."/>
            <person name="Riley R."/>
            <person name="Barry K."/>
            <person name="Blanchette R.A."/>
            <person name="Henrissat B."/>
            <person name="Martinez A.T."/>
            <person name="Otillar R."/>
            <person name="Spatafora J.W."/>
            <person name="Yadav J.S."/>
            <person name="Aerts A."/>
            <person name="Benoit I."/>
            <person name="Boyd A."/>
            <person name="Carlson A."/>
            <person name="Copeland A."/>
            <person name="Coutinho P.M."/>
            <person name="de Vries R.P."/>
            <person name="Ferreira P."/>
            <person name="Findley K."/>
            <person name="Foster B."/>
            <person name="Gaskell J."/>
            <person name="Glotzer D."/>
            <person name="Gorecki P."/>
            <person name="Heitman J."/>
            <person name="Hesse C."/>
            <person name="Hori C."/>
            <person name="Igarashi K."/>
            <person name="Jurgens J.A."/>
            <person name="Kallen N."/>
            <person name="Kersten P."/>
            <person name="Kohler A."/>
            <person name="Kuees U."/>
            <person name="Kumar T.K.A."/>
            <person name="Kuo A."/>
            <person name="LaButti K."/>
            <person name="Larrondo L.F."/>
            <person name="Lindquist E."/>
            <person name="Ling A."/>
            <person name="Lombard V."/>
            <person name="Lucas S."/>
            <person name="Lundell T."/>
            <person name="Martin R."/>
            <person name="McLaughlin D.J."/>
            <person name="Morgenstern I."/>
            <person name="Morin E."/>
            <person name="Murat C."/>
            <person name="Nagy L.G."/>
            <person name="Nolan M."/>
            <person name="Ohm R.A."/>
            <person name="Patyshakuliyeva A."/>
            <person name="Rokas A."/>
            <person name="Ruiz-Duenas F.J."/>
            <person name="Sabat G."/>
            <person name="Salamov A."/>
            <person name="Samejima M."/>
            <person name="Schmutz J."/>
            <person name="Slot J.C."/>
            <person name="St John F."/>
            <person name="Stenlid J."/>
            <person name="Sun H."/>
            <person name="Sun S."/>
            <person name="Syed K."/>
            <person name="Tsang A."/>
            <person name="Wiebenga A."/>
            <person name="Young D."/>
            <person name="Pisabarro A."/>
            <person name="Eastwood D.C."/>
            <person name="Martin F."/>
            <person name="Cullen D."/>
            <person name="Grigoriev I.V."/>
            <person name="Hibbett D.S."/>
        </authorList>
    </citation>
    <scope>NUCLEOTIDE SEQUENCE [LARGE SCALE GENOMIC DNA]</scope>
    <source>
        <strain evidence="3">TFB10046</strain>
    </source>
</reference>
<evidence type="ECO:0000313" key="3">
    <source>
        <dbReference type="Proteomes" id="UP000006514"/>
    </source>
</evidence>
<dbReference type="EMBL" id="JH688999">
    <property type="protein sequence ID" value="EJD32412.1"/>
    <property type="molecule type" value="Genomic_DNA"/>
</dbReference>
<dbReference type="AlphaFoldDB" id="J0D1E2"/>
<sequence length="223" mass="23766">MTLDAFRPSTSRTPVNMATALPDVVSLALNYPRFRAAIGTFRSTTQQRRPCNHSAAKSQQRWWTALRVPRVAIAYDTAVVLSVRSASRPRWDGWKVISPTPCMRASARRMWTRARILELGAAGIGSSVAEDLELGPHPTRTSCAEPAADAASPTSRSSSGLGARLSDSFLKATAGVHRQSARVATASLSDASASQTGACVAAAPAWPRTSPATVPNCGNNYMR</sequence>
<evidence type="ECO:0000313" key="2">
    <source>
        <dbReference type="EMBL" id="EJD32412.1"/>
    </source>
</evidence>
<gene>
    <name evidence="2" type="ORF">AURDEDRAFT_178519</name>
</gene>
<evidence type="ECO:0000256" key="1">
    <source>
        <dbReference type="SAM" id="MobiDB-lite"/>
    </source>
</evidence>
<dbReference type="InParanoid" id="J0D1E2"/>
<keyword evidence="3" id="KW-1185">Reference proteome</keyword>
<dbReference type="KEGG" id="adl:AURDEDRAFT_178519"/>
<feature type="region of interest" description="Disordered" evidence="1">
    <location>
        <begin position="134"/>
        <end position="162"/>
    </location>
</feature>
<accession>J0D1E2</accession>
<proteinExistence type="predicted"/>